<dbReference type="GO" id="GO:0003677">
    <property type="term" value="F:DNA binding"/>
    <property type="evidence" value="ECO:0007669"/>
    <property type="project" value="UniProtKB-UniRule"/>
</dbReference>
<dbReference type="Gene3D" id="1.10.357.10">
    <property type="entry name" value="Tetracycline Repressor, domain 2"/>
    <property type="match status" value="1"/>
</dbReference>
<evidence type="ECO:0000256" key="2">
    <source>
        <dbReference type="ARBA" id="ARBA00023125"/>
    </source>
</evidence>
<dbReference type="AlphaFoldDB" id="A0AA42CR10"/>
<dbReference type="PANTHER" id="PTHR47506:SF3">
    <property type="entry name" value="HTH-TYPE TRANSCRIPTIONAL REGULATOR LMRA"/>
    <property type="match status" value="1"/>
</dbReference>
<dbReference type="SUPFAM" id="SSF46689">
    <property type="entry name" value="Homeodomain-like"/>
    <property type="match status" value="1"/>
</dbReference>
<feature type="DNA-binding region" description="H-T-H motif" evidence="4">
    <location>
        <begin position="25"/>
        <end position="44"/>
    </location>
</feature>
<sequence length="167" mass="17804">MSATVEAILDVTERRIREAGYHGFSFRTVAAEVGVKGASVHYHFSSKDALAAAVTRRYNERIAKAVDEKVKAGTDVVAAWIDVFRGALSDGTRMCLCGALGITLSDLSPEVVAEVKRFFDQAISSLIAGGVKRHRAIEVLATLEGAILMASVCGDLSTFDEATAALR</sequence>
<dbReference type="Pfam" id="PF00440">
    <property type="entry name" value="TetR_N"/>
    <property type="match status" value="1"/>
</dbReference>
<dbReference type="InterPro" id="IPR036271">
    <property type="entry name" value="Tet_transcr_reg_TetR-rel_C_sf"/>
</dbReference>
<keyword evidence="7" id="KW-1185">Reference proteome</keyword>
<dbReference type="SUPFAM" id="SSF48498">
    <property type="entry name" value="Tetracyclin repressor-like, C-terminal domain"/>
    <property type="match status" value="1"/>
</dbReference>
<dbReference type="PROSITE" id="PS50977">
    <property type="entry name" value="HTH_TETR_2"/>
    <property type="match status" value="1"/>
</dbReference>
<evidence type="ECO:0000256" key="1">
    <source>
        <dbReference type="ARBA" id="ARBA00023015"/>
    </source>
</evidence>
<keyword evidence="2 4" id="KW-0238">DNA-binding</keyword>
<feature type="domain" description="HTH tetR-type" evidence="5">
    <location>
        <begin position="2"/>
        <end position="62"/>
    </location>
</feature>
<evidence type="ECO:0000256" key="4">
    <source>
        <dbReference type="PROSITE-ProRule" id="PRU00335"/>
    </source>
</evidence>
<accession>A0AA42CR10</accession>
<proteinExistence type="predicted"/>
<dbReference type="InterPro" id="IPR009057">
    <property type="entry name" value="Homeodomain-like_sf"/>
</dbReference>
<keyword evidence="1" id="KW-0805">Transcription regulation</keyword>
<evidence type="ECO:0000256" key="3">
    <source>
        <dbReference type="ARBA" id="ARBA00023163"/>
    </source>
</evidence>
<evidence type="ECO:0000313" key="6">
    <source>
        <dbReference type="EMBL" id="MCW6511987.1"/>
    </source>
</evidence>
<dbReference type="Proteomes" id="UP001165667">
    <property type="component" value="Unassembled WGS sequence"/>
</dbReference>
<dbReference type="EMBL" id="JAMOIM010000037">
    <property type="protein sequence ID" value="MCW6511987.1"/>
    <property type="molecule type" value="Genomic_DNA"/>
</dbReference>
<dbReference type="PRINTS" id="PR00455">
    <property type="entry name" value="HTHTETR"/>
</dbReference>
<organism evidence="6 7">
    <name type="scientific">Lichenifustis flavocetrariae</name>
    <dbReference type="NCBI Taxonomy" id="2949735"/>
    <lineage>
        <taxon>Bacteria</taxon>
        <taxon>Pseudomonadati</taxon>
        <taxon>Pseudomonadota</taxon>
        <taxon>Alphaproteobacteria</taxon>
        <taxon>Hyphomicrobiales</taxon>
        <taxon>Lichenihabitantaceae</taxon>
        <taxon>Lichenifustis</taxon>
    </lineage>
</organism>
<dbReference type="InterPro" id="IPR001647">
    <property type="entry name" value="HTH_TetR"/>
</dbReference>
<dbReference type="RefSeq" id="WP_282588365.1">
    <property type="nucleotide sequence ID" value="NZ_JAMOIM010000037.1"/>
</dbReference>
<reference evidence="6" key="1">
    <citation type="submission" date="2022-05" db="EMBL/GenBank/DDBJ databases">
        <authorList>
            <person name="Pankratov T."/>
        </authorList>
    </citation>
    <scope>NUCLEOTIDE SEQUENCE</scope>
    <source>
        <strain evidence="6">BP6-180914</strain>
    </source>
</reference>
<comment type="caution">
    <text evidence="6">The sequence shown here is derived from an EMBL/GenBank/DDBJ whole genome shotgun (WGS) entry which is preliminary data.</text>
</comment>
<protein>
    <submittedName>
        <fullName evidence="6">TetR/AcrR family transcriptional regulator</fullName>
    </submittedName>
</protein>
<evidence type="ECO:0000313" key="7">
    <source>
        <dbReference type="Proteomes" id="UP001165667"/>
    </source>
</evidence>
<evidence type="ECO:0000259" key="5">
    <source>
        <dbReference type="PROSITE" id="PS50977"/>
    </source>
</evidence>
<keyword evidence="3" id="KW-0804">Transcription</keyword>
<gene>
    <name evidence="6" type="ORF">M8523_28980</name>
</gene>
<name>A0AA42CR10_9HYPH</name>
<dbReference type="PANTHER" id="PTHR47506">
    <property type="entry name" value="TRANSCRIPTIONAL REGULATORY PROTEIN"/>
    <property type="match status" value="1"/>
</dbReference>